<reference evidence="1" key="1">
    <citation type="journal article" date="2014" name="Front. Microbiol.">
        <title>High frequency of phylogenetically diverse reductive dehalogenase-homologous genes in deep subseafloor sedimentary metagenomes.</title>
        <authorList>
            <person name="Kawai M."/>
            <person name="Futagami T."/>
            <person name="Toyoda A."/>
            <person name="Takaki Y."/>
            <person name="Nishi S."/>
            <person name="Hori S."/>
            <person name="Arai W."/>
            <person name="Tsubouchi T."/>
            <person name="Morono Y."/>
            <person name="Uchiyama I."/>
            <person name="Ito T."/>
            <person name="Fujiyama A."/>
            <person name="Inagaki F."/>
            <person name="Takami H."/>
        </authorList>
    </citation>
    <scope>NUCLEOTIDE SEQUENCE</scope>
    <source>
        <strain evidence="1">Expedition CK06-06</strain>
    </source>
</reference>
<dbReference type="EMBL" id="BARS01038084">
    <property type="protein sequence ID" value="GAG18552.1"/>
    <property type="molecule type" value="Genomic_DNA"/>
</dbReference>
<protein>
    <recommendedName>
        <fullName evidence="2">Homeodomain phBC6A51-type domain-containing protein</fullName>
    </recommendedName>
</protein>
<organism evidence="1">
    <name type="scientific">marine sediment metagenome</name>
    <dbReference type="NCBI Taxonomy" id="412755"/>
    <lineage>
        <taxon>unclassified sequences</taxon>
        <taxon>metagenomes</taxon>
        <taxon>ecological metagenomes</taxon>
    </lineage>
</organism>
<name>X0W5I7_9ZZZZ</name>
<sequence>ALDLKDKILRGLTDEQACGLVGVSYSTYSRWLTEYPLFKEFIHRVKAQVEYDALFYIKEAMEGGTWPASAWFLERKYPQRYGKRDVLKQQIYHIHIEFVRIVLEIINDADPAIKAQVLNELKARKIDIGV</sequence>
<gene>
    <name evidence="1" type="ORF">S01H1_58303</name>
</gene>
<proteinExistence type="predicted"/>
<comment type="caution">
    <text evidence="1">The sequence shown here is derived from an EMBL/GenBank/DDBJ whole genome shotgun (WGS) entry which is preliminary data.</text>
</comment>
<accession>X0W5I7</accession>
<evidence type="ECO:0000313" key="1">
    <source>
        <dbReference type="EMBL" id="GAG18552.1"/>
    </source>
</evidence>
<evidence type="ECO:0008006" key="2">
    <source>
        <dbReference type="Google" id="ProtNLM"/>
    </source>
</evidence>
<feature type="non-terminal residue" evidence="1">
    <location>
        <position position="1"/>
    </location>
</feature>
<dbReference type="AlphaFoldDB" id="X0W5I7"/>